<name>A0ABX1S1V0_9FLAO</name>
<keyword evidence="1" id="KW-0732">Signal</keyword>
<feature type="signal peptide" evidence="1">
    <location>
        <begin position="1"/>
        <end position="20"/>
    </location>
</feature>
<dbReference type="InterPro" id="IPR039448">
    <property type="entry name" value="Beta_helix"/>
</dbReference>
<organism evidence="3 4">
    <name type="scientific">Flavivirga algicola</name>
    <dbReference type="NCBI Taxonomy" id="2729136"/>
    <lineage>
        <taxon>Bacteria</taxon>
        <taxon>Pseudomonadati</taxon>
        <taxon>Bacteroidota</taxon>
        <taxon>Flavobacteriia</taxon>
        <taxon>Flavobacteriales</taxon>
        <taxon>Flavobacteriaceae</taxon>
        <taxon>Flavivirga</taxon>
    </lineage>
</organism>
<evidence type="ECO:0000313" key="4">
    <source>
        <dbReference type="Proteomes" id="UP000746690"/>
    </source>
</evidence>
<dbReference type="PROSITE" id="PS51257">
    <property type="entry name" value="PROKAR_LIPOPROTEIN"/>
    <property type="match status" value="1"/>
</dbReference>
<dbReference type="InterPro" id="IPR011050">
    <property type="entry name" value="Pectin_lyase_fold/virulence"/>
</dbReference>
<dbReference type="SMART" id="SM00710">
    <property type="entry name" value="PbH1"/>
    <property type="match status" value="9"/>
</dbReference>
<feature type="chain" id="PRO_5046128900" evidence="1">
    <location>
        <begin position="21"/>
        <end position="746"/>
    </location>
</feature>
<evidence type="ECO:0000313" key="3">
    <source>
        <dbReference type="EMBL" id="NMH89866.1"/>
    </source>
</evidence>
<evidence type="ECO:0000256" key="1">
    <source>
        <dbReference type="SAM" id="SignalP"/>
    </source>
</evidence>
<dbReference type="PANTHER" id="PTHR36453:SF1">
    <property type="entry name" value="RIGHT HANDED BETA HELIX DOMAIN-CONTAINING PROTEIN"/>
    <property type="match status" value="1"/>
</dbReference>
<dbReference type="EMBL" id="JABBHF010000017">
    <property type="protein sequence ID" value="NMH89866.1"/>
    <property type="molecule type" value="Genomic_DNA"/>
</dbReference>
<comment type="caution">
    <text evidence="3">The sequence shown here is derived from an EMBL/GenBank/DDBJ whole genome shotgun (WGS) entry which is preliminary data.</text>
</comment>
<dbReference type="Pfam" id="PF13229">
    <property type="entry name" value="Beta_helix"/>
    <property type="match status" value="1"/>
</dbReference>
<proteinExistence type="predicted"/>
<dbReference type="SUPFAM" id="SSF51126">
    <property type="entry name" value="Pectin lyase-like"/>
    <property type="match status" value="1"/>
</dbReference>
<evidence type="ECO:0000259" key="2">
    <source>
        <dbReference type="Pfam" id="PF13229"/>
    </source>
</evidence>
<gene>
    <name evidence="3" type="ORF">HHX25_20360</name>
</gene>
<protein>
    <submittedName>
        <fullName evidence="3">Right-handed parallel beta-helix repeat-containing protein</fullName>
    </submittedName>
</protein>
<sequence>MIVRQIAVFCVLVVSFFSCSGTRVEYYVSTKGNDNNPGTKEQPVATLIGAKNLVRAYKSKNKVSKGGITVWVSGGIYQQDASFVLDSLDSGTEDALVTWRAVKEEKVTILGGVSIDAKLFSELKDSIVKKRFSKEASQNILQLDLKSIGITNFGKHTQYGHALSVTKAPLELFVNGEPMTLARYPNKGFVAIGETLDSGSKPRNGDYSERGAIFKYTDDRHENWLQNPDIWLQGTFWNGYADDKIRVEKIDTISKQIKLATPHMYGVRGGRDYNHYVALNILEELDMPGEWYLDRKTGILYMWPMSNFEDSQIEISILEEPIVSLENASHVVFRDFIVEVGRGIGIYLEGGTNNTIAGCTVRNVGTSGIFMGQGAKQTFPHITHDDYEGVPISRNIGNLQGHIYKYTTWNRKAGKNHKILSCDVYNTGSGGIYLSGGDKKSLTPGNNIVENCKVHDYNRRNKFLWSGINIDGVANKIRHCEIYNSDFQAIYAHGNEHVYEYNNIHHVTQHSDDVSVWYLGRDPSDRGNLIRYNYFHDCGNKNRMNMGIYCDDSTTGVTVFGNVFYNMQTAHGVLYSNTGWDLTMKNNIIINPRSYTVVLSPHYYTWYKGKAPLVFGKGKLFEQRLFKDLNILKPPYSERYPELHNYMDVIEEGKEWEGMRSRRNILSTNVIIGGKENPIRTRGGKYGVFKNENNFQTNDDPGFVDFKNKNFTLRQDSEVYKKLPDFKPIPFNKMGLYVDEYRKTID</sequence>
<dbReference type="RefSeq" id="WP_169677250.1">
    <property type="nucleotide sequence ID" value="NZ_JABBHF010000017.1"/>
</dbReference>
<dbReference type="Proteomes" id="UP000746690">
    <property type="component" value="Unassembled WGS sequence"/>
</dbReference>
<keyword evidence="4" id="KW-1185">Reference proteome</keyword>
<dbReference type="InterPro" id="IPR006626">
    <property type="entry name" value="PbH1"/>
</dbReference>
<reference evidence="3 4" key="1">
    <citation type="submission" date="2020-04" db="EMBL/GenBank/DDBJ databases">
        <title>A Flavivirga sp. nov.</title>
        <authorList>
            <person name="Sun X."/>
        </authorList>
    </citation>
    <scope>NUCLEOTIDE SEQUENCE [LARGE SCALE GENOMIC DNA]</scope>
    <source>
        <strain evidence="3 4">Y03</strain>
    </source>
</reference>
<dbReference type="PANTHER" id="PTHR36453">
    <property type="entry name" value="SECRETED PROTEIN-RELATED"/>
    <property type="match status" value="1"/>
</dbReference>
<dbReference type="InterPro" id="IPR012334">
    <property type="entry name" value="Pectin_lyas_fold"/>
</dbReference>
<feature type="domain" description="Right handed beta helix" evidence="2">
    <location>
        <begin position="466"/>
        <end position="600"/>
    </location>
</feature>
<accession>A0ABX1S1V0</accession>
<dbReference type="Gene3D" id="2.160.20.10">
    <property type="entry name" value="Single-stranded right-handed beta-helix, Pectin lyase-like"/>
    <property type="match status" value="3"/>
</dbReference>